<dbReference type="RefSeq" id="YP_010180859.1">
    <property type="nucleotide sequence ID" value="NC_058245.1"/>
</dbReference>
<proteinExistence type="predicted"/>
<keyword evidence="1" id="KW-0687">Ribonucleoprotein</keyword>
<keyword evidence="1" id="KW-0150">Chloroplast</keyword>
<evidence type="ECO:0000313" key="1">
    <source>
        <dbReference type="EMBL" id="QVD40568.1"/>
    </source>
</evidence>
<dbReference type="AlphaFoldDB" id="A0A8E5JV84"/>
<name>A0A8E5JV84_9FABA</name>
<dbReference type="GO" id="GO:0005840">
    <property type="term" value="C:ribosome"/>
    <property type="evidence" value="ECO:0007669"/>
    <property type="project" value="UniProtKB-KW"/>
</dbReference>
<gene>
    <name evidence="1" type="primary">rps16</name>
</gene>
<dbReference type="EMBL" id="MW654102">
    <property type="protein sequence ID" value="QVD40568.1"/>
    <property type="molecule type" value="Genomic_DNA"/>
</dbReference>
<keyword evidence="1" id="KW-0934">Plastid</keyword>
<protein>
    <submittedName>
        <fullName evidence="1">Ribosomal protein S16</fullName>
    </submittedName>
</protein>
<dbReference type="GeneID" id="68206179"/>
<keyword evidence="1" id="KW-0689">Ribosomal protein</keyword>
<accession>A0A8E5JV84</accession>
<sequence length="29" mass="3663">MVKHRFKRCAKKHIIRKVDFYNPIKNQTY</sequence>
<geneLocation type="chloroplast" evidence="1"/>
<organism evidence="1">
    <name type="scientific">Astragalus scaberrimus</name>
    <dbReference type="NCBI Taxonomy" id="144149"/>
    <lineage>
        <taxon>Eukaryota</taxon>
        <taxon>Viridiplantae</taxon>
        <taxon>Streptophyta</taxon>
        <taxon>Embryophyta</taxon>
        <taxon>Tracheophyta</taxon>
        <taxon>Spermatophyta</taxon>
        <taxon>Magnoliopsida</taxon>
        <taxon>eudicotyledons</taxon>
        <taxon>Gunneridae</taxon>
        <taxon>Pentapetalae</taxon>
        <taxon>rosids</taxon>
        <taxon>fabids</taxon>
        <taxon>Fabales</taxon>
        <taxon>Fabaceae</taxon>
        <taxon>Papilionoideae</taxon>
        <taxon>50 kb inversion clade</taxon>
        <taxon>NPAAA clade</taxon>
        <taxon>Hologalegina</taxon>
        <taxon>IRL clade</taxon>
        <taxon>Galegeae</taxon>
        <taxon>Astragalus</taxon>
    </lineage>
</organism>
<reference evidence="1" key="1">
    <citation type="submission" date="2021-02" db="EMBL/GenBank/DDBJ databases">
        <authorList>
            <person name="Chen L."/>
            <person name="Ren L."/>
            <person name="Yang B."/>
            <person name="Zhang X."/>
            <person name="Guo Y."/>
        </authorList>
    </citation>
    <scope>NUCLEOTIDE SEQUENCE</scope>
</reference>